<evidence type="ECO:0000256" key="1">
    <source>
        <dbReference type="ARBA" id="ARBA00006817"/>
    </source>
</evidence>
<evidence type="ECO:0000259" key="2">
    <source>
        <dbReference type="Pfam" id="PF08327"/>
    </source>
</evidence>
<dbReference type="InterPro" id="IPR013538">
    <property type="entry name" value="ASHA1/2-like_C"/>
</dbReference>
<gene>
    <name evidence="3" type="ORF">J2S05_003592</name>
</gene>
<sequence>MKEILVFSFEELIDAPIDFVFTCLNKDEHVEHWNELIVRSIYQKHSEDELEVGSTYQTVQKVGNKEYTFEAELTDYKPPFRATIKTETKEGVSITRYQLSEETEGTHLKVQASITPSNIKYKVLTKLFGWLSRFLYKDIYQQFVNYVHEHNDRLWDVYYESEDGKYSVIGDLHLNEDNTWDVLLSHDHHDVYNLLKHFDYEWGEDRVHLFRADSFKEAEAGFFEWVETIWIPLLQKKYGDEYPVA</sequence>
<proteinExistence type="inferred from homology"/>
<dbReference type="Pfam" id="PF08327">
    <property type="entry name" value="AHSA1"/>
    <property type="match status" value="1"/>
</dbReference>
<protein>
    <submittedName>
        <fullName evidence="3">Uncharacterized protein YndB with AHSA1/START domain</fullName>
    </submittedName>
</protein>
<comment type="caution">
    <text evidence="3">The sequence shown here is derived from an EMBL/GenBank/DDBJ whole genome shotgun (WGS) entry which is preliminary data.</text>
</comment>
<dbReference type="InterPro" id="IPR023393">
    <property type="entry name" value="START-like_dom_sf"/>
</dbReference>
<dbReference type="EMBL" id="JAUSUA010000006">
    <property type="protein sequence ID" value="MDQ0208780.1"/>
    <property type="molecule type" value="Genomic_DNA"/>
</dbReference>
<evidence type="ECO:0000313" key="4">
    <source>
        <dbReference type="Proteomes" id="UP001225034"/>
    </source>
</evidence>
<accession>A0ABT9YLM5</accession>
<feature type="domain" description="Activator of Hsp90 ATPase homologue 1/2-like C-terminal" evidence="2">
    <location>
        <begin position="14"/>
        <end position="122"/>
    </location>
</feature>
<dbReference type="RefSeq" id="WP_306985112.1">
    <property type="nucleotide sequence ID" value="NZ_JAUSUA010000006.1"/>
</dbReference>
<name>A0ABT9YLM5_9BACI</name>
<dbReference type="Proteomes" id="UP001225034">
    <property type="component" value="Unassembled WGS sequence"/>
</dbReference>
<dbReference type="SUPFAM" id="SSF55961">
    <property type="entry name" value="Bet v1-like"/>
    <property type="match status" value="1"/>
</dbReference>
<evidence type="ECO:0000313" key="3">
    <source>
        <dbReference type="EMBL" id="MDQ0208780.1"/>
    </source>
</evidence>
<organism evidence="3 4">
    <name type="scientific">Alkalicoccobacillus murimartini</name>
    <dbReference type="NCBI Taxonomy" id="171685"/>
    <lineage>
        <taxon>Bacteria</taxon>
        <taxon>Bacillati</taxon>
        <taxon>Bacillota</taxon>
        <taxon>Bacilli</taxon>
        <taxon>Bacillales</taxon>
        <taxon>Bacillaceae</taxon>
        <taxon>Alkalicoccobacillus</taxon>
    </lineage>
</organism>
<comment type="similarity">
    <text evidence="1">Belongs to the AHA1 family.</text>
</comment>
<dbReference type="Gene3D" id="3.30.530.20">
    <property type="match status" value="1"/>
</dbReference>
<reference evidence="3 4" key="1">
    <citation type="submission" date="2023-07" db="EMBL/GenBank/DDBJ databases">
        <title>Genomic Encyclopedia of Type Strains, Phase IV (KMG-IV): sequencing the most valuable type-strain genomes for metagenomic binning, comparative biology and taxonomic classification.</title>
        <authorList>
            <person name="Goeker M."/>
        </authorList>
    </citation>
    <scope>NUCLEOTIDE SEQUENCE [LARGE SCALE GENOMIC DNA]</scope>
    <source>
        <strain evidence="3 4">DSM 19154</strain>
    </source>
</reference>
<keyword evidence="4" id="KW-1185">Reference proteome</keyword>